<dbReference type="Pfam" id="PF01047">
    <property type="entry name" value="MarR"/>
    <property type="match status" value="1"/>
</dbReference>
<dbReference type="EMBL" id="RFFJ01000002">
    <property type="protein sequence ID" value="RMI46438.1"/>
    <property type="molecule type" value="Genomic_DNA"/>
</dbReference>
<dbReference type="PRINTS" id="PR00598">
    <property type="entry name" value="HTHMARR"/>
</dbReference>
<dbReference type="InterPro" id="IPR036390">
    <property type="entry name" value="WH_DNA-bd_sf"/>
</dbReference>
<reference evidence="2 3" key="1">
    <citation type="submission" date="2018-10" db="EMBL/GenBank/DDBJ databases">
        <title>Isolation, diversity and antifungal activity of actinobacteria from wheat.</title>
        <authorList>
            <person name="Han C."/>
        </authorList>
    </citation>
    <scope>NUCLEOTIDE SEQUENCE [LARGE SCALE GENOMIC DNA]</scope>
    <source>
        <strain evidence="2 3">NEAU-YY642</strain>
    </source>
</reference>
<dbReference type="InterPro" id="IPR039422">
    <property type="entry name" value="MarR/SlyA-like"/>
</dbReference>
<dbReference type="InterPro" id="IPR000835">
    <property type="entry name" value="HTH_MarR-typ"/>
</dbReference>
<evidence type="ECO:0000313" key="2">
    <source>
        <dbReference type="EMBL" id="RMI46438.1"/>
    </source>
</evidence>
<dbReference type="Proteomes" id="UP000278673">
    <property type="component" value="Unassembled WGS sequence"/>
</dbReference>
<comment type="caution">
    <text evidence="2">The sequence shown here is derived from an EMBL/GenBank/DDBJ whole genome shotgun (WGS) entry which is preliminary data.</text>
</comment>
<feature type="domain" description="HTH marR-type" evidence="1">
    <location>
        <begin position="9"/>
        <end position="138"/>
    </location>
</feature>
<protein>
    <submittedName>
        <fullName evidence="2">MarR family transcriptional regulator</fullName>
    </submittedName>
</protein>
<dbReference type="GO" id="GO:0006950">
    <property type="term" value="P:response to stress"/>
    <property type="evidence" value="ECO:0007669"/>
    <property type="project" value="TreeGrafter"/>
</dbReference>
<dbReference type="PANTHER" id="PTHR33164:SF99">
    <property type="entry name" value="MARR FAMILY REGULATORY PROTEIN"/>
    <property type="match status" value="1"/>
</dbReference>
<dbReference type="GO" id="GO:0003700">
    <property type="term" value="F:DNA-binding transcription factor activity"/>
    <property type="evidence" value="ECO:0007669"/>
    <property type="project" value="InterPro"/>
</dbReference>
<dbReference type="RefSeq" id="WP_122181784.1">
    <property type="nucleotide sequence ID" value="NZ_RFFJ01000002.1"/>
</dbReference>
<evidence type="ECO:0000259" key="1">
    <source>
        <dbReference type="PROSITE" id="PS50995"/>
    </source>
</evidence>
<gene>
    <name evidence="2" type="ORF">EBN88_00660</name>
</gene>
<evidence type="ECO:0000313" key="3">
    <source>
        <dbReference type="Proteomes" id="UP000278673"/>
    </source>
</evidence>
<dbReference type="PANTHER" id="PTHR33164">
    <property type="entry name" value="TRANSCRIPTIONAL REGULATOR, MARR FAMILY"/>
    <property type="match status" value="1"/>
</dbReference>
<dbReference type="AlphaFoldDB" id="A0A3M2MGR4"/>
<dbReference type="InterPro" id="IPR036388">
    <property type="entry name" value="WH-like_DNA-bd_sf"/>
</dbReference>
<organism evidence="2 3">
    <name type="scientific">Streptomyces triticirhizae</name>
    <dbReference type="NCBI Taxonomy" id="2483353"/>
    <lineage>
        <taxon>Bacteria</taxon>
        <taxon>Bacillati</taxon>
        <taxon>Actinomycetota</taxon>
        <taxon>Actinomycetes</taxon>
        <taxon>Kitasatosporales</taxon>
        <taxon>Streptomycetaceae</taxon>
        <taxon>Streptomyces</taxon>
    </lineage>
</organism>
<keyword evidence="3" id="KW-1185">Reference proteome</keyword>
<dbReference type="SMART" id="SM00347">
    <property type="entry name" value="HTH_MARR"/>
    <property type="match status" value="1"/>
</dbReference>
<sequence length="144" mass="15867">MSQESDPLTPELARLVLQVADRLRAEFRRAAGRLELPVAQAALLARLEEPTPMRSLAEVLSCDASHVTGIVDGLERRGLVERRAAPKDRRVKLVALTDEGCRRRAELGESYRSGIAPVLALPEEERRALHESLGRVVAGLDEAR</sequence>
<name>A0A3M2MGR4_9ACTN</name>
<accession>A0A3M2MGR4</accession>
<proteinExistence type="predicted"/>
<dbReference type="SUPFAM" id="SSF46785">
    <property type="entry name" value="Winged helix' DNA-binding domain"/>
    <property type="match status" value="1"/>
</dbReference>
<dbReference type="Gene3D" id="1.10.10.10">
    <property type="entry name" value="Winged helix-like DNA-binding domain superfamily/Winged helix DNA-binding domain"/>
    <property type="match status" value="1"/>
</dbReference>
<dbReference type="PROSITE" id="PS50995">
    <property type="entry name" value="HTH_MARR_2"/>
    <property type="match status" value="1"/>
</dbReference>